<keyword evidence="8" id="KW-1185">Reference proteome</keyword>
<comment type="caution">
    <text evidence="7">The sequence shown here is derived from an EMBL/GenBank/DDBJ whole genome shotgun (WGS) entry which is preliminary data.</text>
</comment>
<evidence type="ECO:0000256" key="4">
    <source>
        <dbReference type="ARBA" id="ARBA00023194"/>
    </source>
</evidence>
<dbReference type="PANTHER" id="PTHR48050:SF13">
    <property type="entry name" value="STEROL 3-BETA-GLUCOSYLTRANSFERASE UGT80A2"/>
    <property type="match status" value="1"/>
</dbReference>
<dbReference type="Pfam" id="PF21036">
    <property type="entry name" value="EryCIII-like_N"/>
    <property type="match status" value="1"/>
</dbReference>
<feature type="domain" description="Erythromycin biosynthesis protein CIII-like N-terminal" evidence="6">
    <location>
        <begin position="22"/>
        <end position="255"/>
    </location>
</feature>
<keyword evidence="3" id="KW-0808">Transferase</keyword>
<evidence type="ECO:0000259" key="6">
    <source>
        <dbReference type="Pfam" id="PF21036"/>
    </source>
</evidence>
<reference evidence="7 8" key="1">
    <citation type="submission" date="2023-08" db="EMBL/GenBank/DDBJ databases">
        <authorList>
            <person name="Girao M."/>
            <person name="Carvalho M.F."/>
        </authorList>
    </citation>
    <scope>NUCLEOTIDE SEQUENCE [LARGE SCALE GENOMIC DNA]</scope>
    <source>
        <strain evidence="7 8">CT-R113</strain>
    </source>
</reference>
<keyword evidence="4" id="KW-0045">Antibiotic biosynthesis</keyword>
<accession>A0ABU7KHB8</accession>
<comment type="similarity">
    <text evidence="1">Belongs to the glycosyltransferase 28 family.</text>
</comment>
<dbReference type="InterPro" id="IPR048284">
    <property type="entry name" value="EryCIII-like_N"/>
</dbReference>
<evidence type="ECO:0000259" key="5">
    <source>
        <dbReference type="Pfam" id="PF06722"/>
    </source>
</evidence>
<proteinExistence type="inferred from homology"/>
<dbReference type="CDD" id="cd03784">
    <property type="entry name" value="GT1_Gtf-like"/>
    <property type="match status" value="1"/>
</dbReference>
<sequence>MRVLIVSQAEKTHLLGLIPQAWALRAAGHEVRVASQPALVPTIARTGLPAVSVGRDHLFHQLLVTLKGLGFGDTAGFDMARSDAEAEGLEYLSEGYREFVRLWWHPVSAPMLDDLTDFCRWWRPDLVLWEPTTFAAPVAARASGAAHARVLWGLDVFSRTRSRFLGRLAELPGGDREDPLAEWLQSCAERVGTDFSEELVSGQATLDPYPAGLRLPPAPGTRHIPLRYVPYNGTAVVPDWLRAPGRRRRVCLTLGSGTPERFDDRYRLPLGELLEAIAELDVEVVATLSAEQTVGLGSIPGNVRVVEHVPLHALLPRCSAVIHHGGAGTFCTAVAHGVPQLILPEFAMAQYAFDESLLAANVTELEGGLTLEGTDLTGKEVARQVGRLLDEPRFAEGARRLSEKSREMPSPADLVPVLEDLAAQNRRN</sequence>
<dbReference type="PANTHER" id="PTHR48050">
    <property type="entry name" value="STEROL 3-BETA-GLUCOSYLTRANSFERASE"/>
    <property type="match status" value="1"/>
</dbReference>
<dbReference type="EMBL" id="JAUZMY010000057">
    <property type="protein sequence ID" value="MEE2041633.1"/>
    <property type="molecule type" value="Genomic_DNA"/>
</dbReference>
<keyword evidence="2" id="KW-0328">Glycosyltransferase</keyword>
<protein>
    <submittedName>
        <fullName evidence="7">Activator-dependent family glycosyltransferase</fullName>
    </submittedName>
</protein>
<name>A0ABU7KHB8_9ACTN</name>
<dbReference type="Pfam" id="PF06722">
    <property type="entry name" value="EryCIII-like_C"/>
    <property type="match status" value="1"/>
</dbReference>
<gene>
    <name evidence="7" type="ORF">Q8791_30870</name>
</gene>
<dbReference type="InterPro" id="IPR010610">
    <property type="entry name" value="EryCIII-like_C"/>
</dbReference>
<evidence type="ECO:0000313" key="7">
    <source>
        <dbReference type="EMBL" id="MEE2041633.1"/>
    </source>
</evidence>
<dbReference type="RefSeq" id="WP_330095389.1">
    <property type="nucleotide sequence ID" value="NZ_JAUZMY010000057.1"/>
</dbReference>
<dbReference type="Proteomes" id="UP001356095">
    <property type="component" value="Unassembled WGS sequence"/>
</dbReference>
<evidence type="ECO:0000256" key="1">
    <source>
        <dbReference type="ARBA" id="ARBA00006962"/>
    </source>
</evidence>
<evidence type="ECO:0000256" key="2">
    <source>
        <dbReference type="ARBA" id="ARBA00022676"/>
    </source>
</evidence>
<dbReference type="InterPro" id="IPR002213">
    <property type="entry name" value="UDP_glucos_trans"/>
</dbReference>
<evidence type="ECO:0000256" key="3">
    <source>
        <dbReference type="ARBA" id="ARBA00022679"/>
    </source>
</evidence>
<evidence type="ECO:0000313" key="8">
    <source>
        <dbReference type="Proteomes" id="UP001356095"/>
    </source>
</evidence>
<organism evidence="7 8">
    <name type="scientific">Nocardiopsis codii</name>
    <dbReference type="NCBI Taxonomy" id="3065942"/>
    <lineage>
        <taxon>Bacteria</taxon>
        <taxon>Bacillati</taxon>
        <taxon>Actinomycetota</taxon>
        <taxon>Actinomycetes</taxon>
        <taxon>Streptosporangiales</taxon>
        <taxon>Nocardiopsidaceae</taxon>
        <taxon>Nocardiopsis</taxon>
    </lineage>
</organism>
<feature type="domain" description="Erythromycin biosynthesis protein CIII-like C-terminal" evidence="5">
    <location>
        <begin position="272"/>
        <end position="421"/>
    </location>
</feature>
<dbReference type="SUPFAM" id="SSF53756">
    <property type="entry name" value="UDP-Glycosyltransferase/glycogen phosphorylase"/>
    <property type="match status" value="1"/>
</dbReference>
<dbReference type="InterPro" id="IPR030953">
    <property type="entry name" value="Glycosyl_450act"/>
</dbReference>
<dbReference type="Gene3D" id="3.40.50.2000">
    <property type="entry name" value="Glycogen Phosphorylase B"/>
    <property type="match status" value="2"/>
</dbReference>
<dbReference type="NCBIfam" id="TIGR04516">
    <property type="entry name" value="glycosyl_450act"/>
    <property type="match status" value="1"/>
</dbReference>
<dbReference type="InterPro" id="IPR050426">
    <property type="entry name" value="Glycosyltransferase_28"/>
</dbReference>